<dbReference type="AlphaFoldDB" id="A0AA39QSC4"/>
<reference evidence="2" key="1">
    <citation type="submission" date="2023-03" db="EMBL/GenBank/DDBJ databases">
        <title>Complete genome of Cladonia borealis.</title>
        <authorList>
            <person name="Park H."/>
        </authorList>
    </citation>
    <scope>NUCLEOTIDE SEQUENCE</scope>
    <source>
        <strain evidence="2">ANT050790</strain>
    </source>
</reference>
<gene>
    <name evidence="2" type="ORF">JMJ35_009347</name>
</gene>
<accession>A0AA39QSC4</accession>
<comment type="caution">
    <text evidence="2">The sequence shown here is derived from an EMBL/GenBank/DDBJ whole genome shotgun (WGS) entry which is preliminary data.</text>
</comment>
<evidence type="ECO:0000256" key="1">
    <source>
        <dbReference type="SAM" id="MobiDB-lite"/>
    </source>
</evidence>
<name>A0AA39QSC4_9LECA</name>
<dbReference type="Proteomes" id="UP001166286">
    <property type="component" value="Unassembled WGS sequence"/>
</dbReference>
<evidence type="ECO:0000313" key="2">
    <source>
        <dbReference type="EMBL" id="KAK0508263.1"/>
    </source>
</evidence>
<proteinExistence type="predicted"/>
<protein>
    <submittedName>
        <fullName evidence="2">Uncharacterized protein</fullName>
    </submittedName>
</protein>
<sequence length="72" mass="7204">MNNLEQDAEQAIGGGGGNMGGGNQQQGGSSGGSGIDKEVNSVVDKFASEEGVPGMADGMINKDVDAEVNKFT</sequence>
<feature type="compositionally biased region" description="Gly residues" evidence="1">
    <location>
        <begin position="12"/>
        <end position="34"/>
    </location>
</feature>
<keyword evidence="3" id="KW-1185">Reference proteome</keyword>
<feature type="region of interest" description="Disordered" evidence="1">
    <location>
        <begin position="1"/>
        <end position="40"/>
    </location>
</feature>
<organism evidence="2 3">
    <name type="scientific">Cladonia borealis</name>
    <dbReference type="NCBI Taxonomy" id="184061"/>
    <lineage>
        <taxon>Eukaryota</taxon>
        <taxon>Fungi</taxon>
        <taxon>Dikarya</taxon>
        <taxon>Ascomycota</taxon>
        <taxon>Pezizomycotina</taxon>
        <taxon>Lecanoromycetes</taxon>
        <taxon>OSLEUM clade</taxon>
        <taxon>Lecanoromycetidae</taxon>
        <taxon>Lecanorales</taxon>
        <taxon>Lecanorineae</taxon>
        <taxon>Cladoniaceae</taxon>
        <taxon>Cladonia</taxon>
    </lineage>
</organism>
<dbReference type="EMBL" id="JAFEKC020000021">
    <property type="protein sequence ID" value="KAK0508263.1"/>
    <property type="molecule type" value="Genomic_DNA"/>
</dbReference>
<evidence type="ECO:0000313" key="3">
    <source>
        <dbReference type="Proteomes" id="UP001166286"/>
    </source>
</evidence>